<reference evidence="3 4" key="1">
    <citation type="submission" date="2016-12" db="EMBL/GenBank/DDBJ databases">
        <authorList>
            <person name="Song W.-J."/>
            <person name="Kurnit D.M."/>
        </authorList>
    </citation>
    <scope>NUCLEOTIDE SEQUENCE [LARGE SCALE GENOMIC DNA]</scope>
    <source>
        <strain evidence="3 4">IMCC3135</strain>
    </source>
</reference>
<dbReference type="KEGG" id="gai:IMCC3135_06060"/>
<evidence type="ECO:0000313" key="4">
    <source>
        <dbReference type="Proteomes" id="UP000250079"/>
    </source>
</evidence>
<dbReference type="GO" id="GO:0005737">
    <property type="term" value="C:cytoplasm"/>
    <property type="evidence" value="ECO:0007669"/>
    <property type="project" value="TreeGrafter"/>
</dbReference>
<dbReference type="GO" id="GO:0006145">
    <property type="term" value="P:purine nucleobase catabolic process"/>
    <property type="evidence" value="ECO:0007669"/>
    <property type="project" value="TreeGrafter"/>
</dbReference>
<keyword evidence="4" id="KW-1185">Reference proteome</keyword>
<dbReference type="Proteomes" id="UP000250079">
    <property type="component" value="Chromosome"/>
</dbReference>
<dbReference type="EMBL" id="CP018632">
    <property type="protein sequence ID" value="ASJ71324.1"/>
    <property type="molecule type" value="Genomic_DNA"/>
</dbReference>
<dbReference type="InterPro" id="IPR032466">
    <property type="entry name" value="Metal_Hydrolase"/>
</dbReference>
<dbReference type="Gene3D" id="2.30.40.10">
    <property type="entry name" value="Urease, subunit C, domain 1"/>
    <property type="match status" value="1"/>
</dbReference>
<keyword evidence="3" id="KW-0378">Hydrolase</keyword>
<dbReference type="AlphaFoldDB" id="A0A2Z2NVZ1"/>
<dbReference type="PANTHER" id="PTHR43668">
    <property type="entry name" value="ALLANTOINASE"/>
    <property type="match status" value="1"/>
</dbReference>
<dbReference type="GO" id="GO:0004038">
    <property type="term" value="F:allantoinase activity"/>
    <property type="evidence" value="ECO:0007669"/>
    <property type="project" value="TreeGrafter"/>
</dbReference>
<dbReference type="InterPro" id="IPR024403">
    <property type="entry name" value="DHOase_cat"/>
</dbReference>
<dbReference type="PANTHER" id="PTHR43668:SF2">
    <property type="entry name" value="ALLANTOINASE"/>
    <property type="match status" value="1"/>
</dbReference>
<accession>A0A2Z2NVZ1</accession>
<dbReference type="CDD" id="cd01317">
    <property type="entry name" value="DHOase_IIa"/>
    <property type="match status" value="1"/>
</dbReference>
<dbReference type="EC" id="3.5.2.3" evidence="3"/>
<evidence type="ECO:0000256" key="1">
    <source>
        <dbReference type="ARBA" id="ARBA00022975"/>
    </source>
</evidence>
<dbReference type="InterPro" id="IPR004722">
    <property type="entry name" value="DHOase"/>
</dbReference>
<feature type="domain" description="Dihydroorotase catalytic" evidence="2">
    <location>
        <begin position="57"/>
        <end position="243"/>
    </location>
</feature>
<dbReference type="Pfam" id="PF12890">
    <property type="entry name" value="DHOase"/>
    <property type="match status" value="1"/>
</dbReference>
<protein>
    <submittedName>
        <fullName evidence="3">Dihydroorotase</fullName>
        <ecNumber evidence="3">3.5.2.3</ecNumber>
    </submittedName>
</protein>
<dbReference type="OrthoDB" id="5687299at2"/>
<dbReference type="RefSeq" id="WP_088916779.1">
    <property type="nucleotide sequence ID" value="NZ_CP018632.1"/>
</dbReference>
<dbReference type="GO" id="GO:0046872">
    <property type="term" value="F:metal ion binding"/>
    <property type="evidence" value="ECO:0007669"/>
    <property type="project" value="InterPro"/>
</dbReference>
<name>A0A2Z2NVZ1_9GAMM</name>
<dbReference type="InterPro" id="IPR011059">
    <property type="entry name" value="Metal-dep_hydrolase_composite"/>
</dbReference>
<dbReference type="Gene3D" id="3.20.20.140">
    <property type="entry name" value="Metal-dependent hydrolases"/>
    <property type="match status" value="1"/>
</dbReference>
<evidence type="ECO:0000259" key="2">
    <source>
        <dbReference type="Pfam" id="PF12890"/>
    </source>
</evidence>
<keyword evidence="1" id="KW-0665">Pyrimidine biosynthesis</keyword>
<dbReference type="GO" id="GO:0006221">
    <property type="term" value="P:pyrimidine nucleotide biosynthetic process"/>
    <property type="evidence" value="ECO:0007669"/>
    <property type="project" value="UniProtKB-KW"/>
</dbReference>
<dbReference type="InterPro" id="IPR050138">
    <property type="entry name" value="DHOase/Allantoinase_Hydrolase"/>
</dbReference>
<sequence length="443" mass="46763">MSVSSNRVIIRDAQLVGEKHLSTLIVQDGIIESVVPASGAPLESEADSAAMIIDAAGQLAVSGMTDLYARLREPGFTRKGSIAHETKAALSAGFTRVLCAPDTNPAIDNVATVELVRHRAEAGHGAQVLPMAALTMGLQGEQLSELATLQAAGCPVAGQADHPIGSPTVLFSAMEYAASFNMPLFLCARDALLGAGGCAHTGAIATRLGLPGIPVAAETVALAQMLELCRETGCRLHISRISSARAVEMIATAKQQALPVTCDVGLHHLFFIDEHLAGYDSSFHSAVPFRSQNDREALRQGVCNGVIDAICTDHAPHDLDASLAPFPSTEAGLAAYQWAIPLIMQLPEILQLPLKQVFDKLGDAPRRILDGSTSSGLSTGEQADFFLLSPELPIEQNFDKSTLAGMNHPLNTHSADSLGLAQLQGKVTHVLTRNRVHSTHATH</sequence>
<evidence type="ECO:0000313" key="3">
    <source>
        <dbReference type="EMBL" id="ASJ71324.1"/>
    </source>
</evidence>
<organism evidence="3 4">
    <name type="scientific">Granulosicoccus antarcticus IMCC3135</name>
    <dbReference type="NCBI Taxonomy" id="1192854"/>
    <lineage>
        <taxon>Bacteria</taxon>
        <taxon>Pseudomonadati</taxon>
        <taxon>Pseudomonadota</taxon>
        <taxon>Gammaproteobacteria</taxon>
        <taxon>Chromatiales</taxon>
        <taxon>Granulosicoccaceae</taxon>
        <taxon>Granulosicoccus</taxon>
    </lineage>
</organism>
<gene>
    <name evidence="3" type="primary">pyrC_1</name>
    <name evidence="3" type="ORF">IMCC3135_06060</name>
</gene>
<proteinExistence type="predicted"/>
<dbReference type="GO" id="GO:0004151">
    <property type="term" value="F:dihydroorotase activity"/>
    <property type="evidence" value="ECO:0007669"/>
    <property type="project" value="UniProtKB-EC"/>
</dbReference>
<dbReference type="SUPFAM" id="SSF51556">
    <property type="entry name" value="Metallo-dependent hydrolases"/>
    <property type="match status" value="1"/>
</dbReference>